<name>A0A8U0A7N1_9EURY</name>
<reference evidence="1" key="1">
    <citation type="submission" date="2022-04" db="EMBL/GenBank/DDBJ databases">
        <title>Halocatena sp. nov., isolated from a salt lake.</title>
        <authorList>
            <person name="Cui H.-L."/>
        </authorList>
    </citation>
    <scope>NUCLEOTIDE SEQUENCE</scope>
    <source>
        <strain evidence="1">AD-1</strain>
        <plasmid evidence="1">unnamed1</plasmid>
    </source>
</reference>
<dbReference type="AlphaFoldDB" id="A0A8U0A7N1"/>
<proteinExistence type="predicted"/>
<keyword evidence="2" id="KW-1185">Reference proteome</keyword>
<dbReference type="KEGG" id="haad:MW046_13880"/>
<dbReference type="GeneID" id="71929157"/>
<organism evidence="1 2">
    <name type="scientific">Halocatena salina</name>
    <dbReference type="NCBI Taxonomy" id="2934340"/>
    <lineage>
        <taxon>Archaea</taxon>
        <taxon>Methanobacteriati</taxon>
        <taxon>Methanobacteriota</taxon>
        <taxon>Stenosarchaea group</taxon>
        <taxon>Halobacteria</taxon>
        <taxon>Halobacteriales</taxon>
        <taxon>Natronomonadaceae</taxon>
        <taxon>Halocatena</taxon>
    </lineage>
</organism>
<sequence length="54" mass="5938">MEVDPGHRLGAEGHLVLLAIVGESLRGNRNLRKYPREMIGGLTEPLGVEDDCPR</sequence>
<dbReference type="EMBL" id="CP096020">
    <property type="protein sequence ID" value="UPM44518.1"/>
    <property type="molecule type" value="Genomic_DNA"/>
</dbReference>
<gene>
    <name evidence="1" type="ORF">MW046_13880</name>
</gene>
<geneLocation type="plasmid" evidence="1 2">
    <name>unnamed1</name>
</geneLocation>
<dbReference type="RefSeq" id="WP_247995172.1">
    <property type="nucleotide sequence ID" value="NZ_CP096020.1"/>
</dbReference>
<dbReference type="Proteomes" id="UP000831768">
    <property type="component" value="Plasmid unnamed1"/>
</dbReference>
<protein>
    <submittedName>
        <fullName evidence="1">Uncharacterized protein</fullName>
    </submittedName>
</protein>
<accession>A0A8U0A7N1</accession>
<evidence type="ECO:0000313" key="1">
    <source>
        <dbReference type="EMBL" id="UPM44518.1"/>
    </source>
</evidence>
<keyword evidence="1" id="KW-0614">Plasmid</keyword>
<evidence type="ECO:0000313" key="2">
    <source>
        <dbReference type="Proteomes" id="UP000831768"/>
    </source>
</evidence>